<comment type="similarity">
    <text evidence="1">Belongs to the UPF0162 family.</text>
</comment>
<sequence>MEFSLARQRFYQEVRQDDEKINLEKAALYIAQEEYPNLEIEKYLTEIDRMAAEVHARLPEEPYPLKIIQTINRYLYEDLGFSGNSEDYYDPCNSFLNDVIDRRTGIPISLALLYLAIAERIEFPMVGIGMPGHFLIRPAVNEEMEIFVDAFHNGEILFPQDCQERLNQLAGQPVEMRPQFLEAVSPRQFLARMLTNLKGIYLNQGKIEKCLAMIERILILFPDAAYELRDRGIIYFQTHRWIEARQDLEGYLDQVPAANDRDLIQQLLDQIESD</sequence>
<dbReference type="InterPro" id="IPR011990">
    <property type="entry name" value="TPR-like_helical_dom_sf"/>
</dbReference>
<dbReference type="InterPro" id="IPR032698">
    <property type="entry name" value="SirB1_N"/>
</dbReference>
<dbReference type="Pfam" id="PF13371">
    <property type="entry name" value="TPR_9"/>
    <property type="match status" value="1"/>
</dbReference>
<dbReference type="PANTHER" id="PTHR31350:SF21">
    <property type="entry name" value="F-BOX ONLY PROTEIN 21"/>
    <property type="match status" value="1"/>
</dbReference>
<name>A0A1Z4JFA7_LEPBY</name>
<feature type="domain" description="Protein SirB1 N-terminal" evidence="2">
    <location>
        <begin position="42"/>
        <end position="194"/>
    </location>
</feature>
<gene>
    <name evidence="3" type="ORF">NIES2135_22880</name>
</gene>
<protein>
    <recommendedName>
        <fullName evidence="2">Protein SirB1 N-terminal domain-containing protein</fullName>
    </recommendedName>
</protein>
<evidence type="ECO:0000256" key="1">
    <source>
        <dbReference type="ARBA" id="ARBA00007100"/>
    </source>
</evidence>
<organism evidence="3 4">
    <name type="scientific">Leptolyngbya boryana NIES-2135</name>
    <dbReference type="NCBI Taxonomy" id="1973484"/>
    <lineage>
        <taxon>Bacteria</taxon>
        <taxon>Bacillati</taxon>
        <taxon>Cyanobacteriota</taxon>
        <taxon>Cyanophyceae</taxon>
        <taxon>Leptolyngbyales</taxon>
        <taxon>Leptolyngbyaceae</taxon>
        <taxon>Leptolyngbya group</taxon>
        <taxon>Leptolyngbya</taxon>
    </lineage>
</organism>
<reference evidence="3 4" key="1">
    <citation type="submission" date="2017-06" db="EMBL/GenBank/DDBJ databases">
        <title>Genome sequencing of cyanobaciteial culture collection at National Institute for Environmental Studies (NIES).</title>
        <authorList>
            <person name="Hirose Y."/>
            <person name="Shimura Y."/>
            <person name="Fujisawa T."/>
            <person name="Nakamura Y."/>
            <person name="Kawachi M."/>
        </authorList>
    </citation>
    <scope>NUCLEOTIDE SEQUENCE [LARGE SCALE GENOMIC DNA]</scope>
    <source>
        <strain evidence="3 4">NIES-2135</strain>
    </source>
</reference>
<dbReference type="EMBL" id="AP018203">
    <property type="protein sequence ID" value="BAY55465.1"/>
    <property type="molecule type" value="Genomic_DNA"/>
</dbReference>
<accession>A0A1Z4JFA7</accession>
<evidence type="ECO:0000259" key="2">
    <source>
        <dbReference type="Pfam" id="PF13369"/>
    </source>
</evidence>
<dbReference type="AlphaFoldDB" id="A0A1Z4JFA7"/>
<dbReference type="SUPFAM" id="SSF48452">
    <property type="entry name" value="TPR-like"/>
    <property type="match status" value="1"/>
</dbReference>
<dbReference type="Gene3D" id="1.25.40.10">
    <property type="entry name" value="Tetratricopeptide repeat domain"/>
    <property type="match status" value="1"/>
</dbReference>
<evidence type="ECO:0000313" key="4">
    <source>
        <dbReference type="Proteomes" id="UP000217895"/>
    </source>
</evidence>
<proteinExistence type="inferred from homology"/>
<dbReference type="Proteomes" id="UP000217895">
    <property type="component" value="Chromosome"/>
</dbReference>
<dbReference type="PANTHER" id="PTHR31350">
    <property type="entry name" value="SI:DKEY-261L7.2"/>
    <property type="match status" value="1"/>
</dbReference>
<evidence type="ECO:0000313" key="3">
    <source>
        <dbReference type="EMBL" id="BAY55465.1"/>
    </source>
</evidence>
<dbReference type="Pfam" id="PF13369">
    <property type="entry name" value="Transglut_core2"/>
    <property type="match status" value="1"/>
</dbReference>
<keyword evidence="4" id="KW-1185">Reference proteome</keyword>